<feature type="region of interest" description="Disordered" evidence="1">
    <location>
        <begin position="70"/>
        <end position="189"/>
    </location>
</feature>
<sequence>MYRRIGAPLCALALVTSGSVLAAPSVSAAPHTPTNACNEAGFDPSAGARTDGDSTLTGNIDIRYPWPQIVPVTVPDPPQNQTRIPQAPLPADPCADPCPDLTDTAPKQPDAGSSGSASSGSESSGPSSSGSSFGSSLGSNGSSVPHFSIGPDPEPIPIPIPGPAQPLPPPPAPQSPPVEPAPTSAAPVPAAVESTSLVAQLTGPGSINRTDKRWQVDGTDLGITWESKPGEVTIVFGDTFGKGWAPPGANGSDWRSNVVGHSTDHDLSDGLTIDSMVQDSRCHAAEVLGSRKIKNWETTTIPTSGFALGDRQYMSYMSVRRWSVVPGMWYTNYGGIAYSDDGGSTWTKDPYARWENIFGLNNFQVASMVPAGDHVYLFGTPNGRLGTVAVARVAKDQVLNRTAYQYWVDGQWTPVGEKHPTPVLHDTAAELSVRYDEARGLWQMSYLDTVAGSIVLRQSTSPQGTWTDGVTLARSADYPKMYGGFIHPWSTERDLYFTMSEWDSYNVYLMHTTLNRDGSVVRR</sequence>
<organism evidence="4 5">
    <name type="scientific">Rhodococcus olei</name>
    <dbReference type="NCBI Taxonomy" id="2161675"/>
    <lineage>
        <taxon>Bacteria</taxon>
        <taxon>Bacillati</taxon>
        <taxon>Actinomycetota</taxon>
        <taxon>Actinomycetes</taxon>
        <taxon>Mycobacteriales</taxon>
        <taxon>Nocardiaceae</taxon>
        <taxon>Rhodococcus</taxon>
    </lineage>
</organism>
<feature type="domain" description="DUF4185" evidence="3">
    <location>
        <begin position="206"/>
        <end position="511"/>
    </location>
</feature>
<feature type="signal peptide" evidence="2">
    <location>
        <begin position="1"/>
        <end position="22"/>
    </location>
</feature>
<gene>
    <name evidence="4" type="ORF">GCM10023094_39340</name>
</gene>
<keyword evidence="5" id="KW-1185">Reference proteome</keyword>
<evidence type="ECO:0000313" key="4">
    <source>
        <dbReference type="EMBL" id="GAA4485025.1"/>
    </source>
</evidence>
<dbReference type="Proteomes" id="UP001501183">
    <property type="component" value="Unassembled WGS sequence"/>
</dbReference>
<dbReference type="EMBL" id="BAABFB010000059">
    <property type="protein sequence ID" value="GAA4485025.1"/>
    <property type="molecule type" value="Genomic_DNA"/>
</dbReference>
<dbReference type="RefSeq" id="WP_345348911.1">
    <property type="nucleotide sequence ID" value="NZ_BAABFB010000059.1"/>
</dbReference>
<evidence type="ECO:0000256" key="1">
    <source>
        <dbReference type="SAM" id="MobiDB-lite"/>
    </source>
</evidence>
<evidence type="ECO:0000259" key="3">
    <source>
        <dbReference type="Pfam" id="PF13810"/>
    </source>
</evidence>
<feature type="compositionally biased region" description="Low complexity" evidence="1">
    <location>
        <begin position="92"/>
        <end position="104"/>
    </location>
</feature>
<keyword evidence="2" id="KW-0732">Signal</keyword>
<feature type="compositionally biased region" description="Low complexity" evidence="1">
    <location>
        <begin position="112"/>
        <end position="143"/>
    </location>
</feature>
<accession>A0ABP8PDW4</accession>
<feature type="region of interest" description="Disordered" evidence="1">
    <location>
        <begin position="29"/>
        <end position="56"/>
    </location>
</feature>
<dbReference type="Pfam" id="PF13810">
    <property type="entry name" value="DUF4185"/>
    <property type="match status" value="1"/>
</dbReference>
<dbReference type="InterPro" id="IPR025442">
    <property type="entry name" value="DUF4185"/>
</dbReference>
<name>A0ABP8PDW4_9NOCA</name>
<feature type="compositionally biased region" description="Pro residues" evidence="1">
    <location>
        <begin position="152"/>
        <end position="180"/>
    </location>
</feature>
<evidence type="ECO:0000313" key="5">
    <source>
        <dbReference type="Proteomes" id="UP001501183"/>
    </source>
</evidence>
<proteinExistence type="predicted"/>
<evidence type="ECO:0000256" key="2">
    <source>
        <dbReference type="SAM" id="SignalP"/>
    </source>
</evidence>
<protein>
    <recommendedName>
        <fullName evidence="3">DUF4185 domain-containing protein</fullName>
    </recommendedName>
</protein>
<comment type="caution">
    <text evidence="4">The sequence shown here is derived from an EMBL/GenBank/DDBJ whole genome shotgun (WGS) entry which is preliminary data.</text>
</comment>
<feature type="chain" id="PRO_5046062324" description="DUF4185 domain-containing protein" evidence="2">
    <location>
        <begin position="23"/>
        <end position="523"/>
    </location>
</feature>
<reference evidence="5" key="1">
    <citation type="journal article" date="2019" name="Int. J. Syst. Evol. Microbiol.">
        <title>The Global Catalogue of Microorganisms (GCM) 10K type strain sequencing project: providing services to taxonomists for standard genome sequencing and annotation.</title>
        <authorList>
            <consortium name="The Broad Institute Genomics Platform"/>
            <consortium name="The Broad Institute Genome Sequencing Center for Infectious Disease"/>
            <person name="Wu L."/>
            <person name="Ma J."/>
        </authorList>
    </citation>
    <scope>NUCLEOTIDE SEQUENCE [LARGE SCALE GENOMIC DNA]</scope>
    <source>
        <strain evidence="5">JCM 32206</strain>
    </source>
</reference>